<sequence>MDEKINAEAAVGTTRRRLMGAGLTGMAAAAASPAFAQVSAQPGAPAIIRGLPDFAIVGAGAFGGWTALSLREAGAKVTLIDAYGAGNPRASSGDESRLLRRSYGTREIYTRWAGRAQELWEARQEEMGRRLFYNNGSLRTMGADALAAQRATFDRMGVPYEVLKPEEVSKRWPQVNFDEYDAVLYEPSGGVVKAREAMIAVTETFMQKGGDSRIGHVTLSGNRSAPLLLDGAPMTAGVTVLACGPWLPLVVPKLLGDRIVTPRREIFYVGSPIDDHRYRWENLPNISDSHTYTAADVDYGTKVAARLRGVPMDVDDGQRLPSAFLRQQVEEYVARRMPGLAGQPIVATRICQTEVSDNSHFIVDEHPDMPGVWVAGGGSGHAFKMGPRIGEYLSRRLLGVGDDAEADKLFALSAHGPIKSEIRSTE</sequence>
<feature type="domain" description="FAD dependent oxidoreductase" evidence="6">
    <location>
        <begin position="53"/>
        <end position="395"/>
    </location>
</feature>
<organism evidence="7 8">
    <name type="scientific">Croceicoccus mobilis</name>
    <dbReference type="NCBI Taxonomy" id="1703339"/>
    <lineage>
        <taxon>Bacteria</taxon>
        <taxon>Pseudomonadati</taxon>
        <taxon>Pseudomonadota</taxon>
        <taxon>Alphaproteobacteria</taxon>
        <taxon>Sphingomonadales</taxon>
        <taxon>Erythrobacteraceae</taxon>
        <taxon>Croceicoccus</taxon>
    </lineage>
</organism>
<dbReference type="AlphaFoldDB" id="A0A917DV37"/>
<dbReference type="PANTHER" id="PTHR10961:SF46">
    <property type="entry name" value="PEROXISOMAL SARCOSINE OXIDASE"/>
    <property type="match status" value="1"/>
</dbReference>
<gene>
    <name evidence="7" type="primary">solA</name>
    <name evidence="7" type="ORF">GCM10010990_19730</name>
</gene>
<dbReference type="Gene3D" id="3.30.9.10">
    <property type="entry name" value="D-Amino Acid Oxidase, subunit A, domain 2"/>
    <property type="match status" value="1"/>
</dbReference>
<dbReference type="InterPro" id="IPR006076">
    <property type="entry name" value="FAD-dep_OxRdtase"/>
</dbReference>
<comment type="cofactor">
    <cofactor evidence="1">
        <name>FAD</name>
        <dbReference type="ChEBI" id="CHEBI:57692"/>
    </cofactor>
</comment>
<evidence type="ECO:0000256" key="2">
    <source>
        <dbReference type="ARBA" id="ARBA00022630"/>
    </source>
</evidence>
<dbReference type="InterPro" id="IPR045170">
    <property type="entry name" value="MTOX"/>
</dbReference>
<keyword evidence="8" id="KW-1185">Reference proteome</keyword>
<dbReference type="PANTHER" id="PTHR10961">
    <property type="entry name" value="PEROXISOMAL SARCOSINE OXIDASE"/>
    <property type="match status" value="1"/>
</dbReference>
<feature type="signal peptide" evidence="5">
    <location>
        <begin position="1"/>
        <end position="36"/>
    </location>
</feature>
<dbReference type="InterPro" id="IPR006311">
    <property type="entry name" value="TAT_signal"/>
</dbReference>
<dbReference type="PROSITE" id="PS51318">
    <property type="entry name" value="TAT"/>
    <property type="match status" value="1"/>
</dbReference>
<dbReference type="GO" id="GO:0008115">
    <property type="term" value="F:sarcosine oxidase activity"/>
    <property type="evidence" value="ECO:0007669"/>
    <property type="project" value="TreeGrafter"/>
</dbReference>
<evidence type="ECO:0000259" key="6">
    <source>
        <dbReference type="Pfam" id="PF01266"/>
    </source>
</evidence>
<dbReference type="EMBL" id="BMIP01000003">
    <property type="protein sequence ID" value="GGD70262.1"/>
    <property type="molecule type" value="Genomic_DNA"/>
</dbReference>
<evidence type="ECO:0000256" key="5">
    <source>
        <dbReference type="SAM" id="SignalP"/>
    </source>
</evidence>
<name>A0A917DV37_9SPHN</name>
<evidence type="ECO:0000313" key="8">
    <source>
        <dbReference type="Proteomes" id="UP000612349"/>
    </source>
</evidence>
<dbReference type="Gene3D" id="3.50.50.60">
    <property type="entry name" value="FAD/NAD(P)-binding domain"/>
    <property type="match status" value="1"/>
</dbReference>
<evidence type="ECO:0000313" key="7">
    <source>
        <dbReference type="EMBL" id="GGD70262.1"/>
    </source>
</evidence>
<evidence type="ECO:0000256" key="3">
    <source>
        <dbReference type="ARBA" id="ARBA00022827"/>
    </source>
</evidence>
<keyword evidence="5" id="KW-0732">Signal</keyword>
<evidence type="ECO:0000256" key="1">
    <source>
        <dbReference type="ARBA" id="ARBA00001974"/>
    </source>
</evidence>
<feature type="chain" id="PRO_5036677145" evidence="5">
    <location>
        <begin position="37"/>
        <end position="426"/>
    </location>
</feature>
<reference evidence="7" key="1">
    <citation type="journal article" date="2014" name="Int. J. Syst. Evol. Microbiol.">
        <title>Complete genome sequence of Corynebacterium casei LMG S-19264T (=DSM 44701T), isolated from a smear-ripened cheese.</title>
        <authorList>
            <consortium name="US DOE Joint Genome Institute (JGI-PGF)"/>
            <person name="Walter F."/>
            <person name="Albersmeier A."/>
            <person name="Kalinowski J."/>
            <person name="Ruckert C."/>
        </authorList>
    </citation>
    <scope>NUCLEOTIDE SEQUENCE</scope>
    <source>
        <strain evidence="7">CGMCC 1.15360</strain>
    </source>
</reference>
<keyword evidence="3" id="KW-0274">FAD</keyword>
<comment type="caution">
    <text evidence="7">The sequence shown here is derived from an EMBL/GenBank/DDBJ whole genome shotgun (WGS) entry which is preliminary data.</text>
</comment>
<keyword evidence="4" id="KW-0560">Oxidoreductase</keyword>
<accession>A0A917DV37</accession>
<dbReference type="SUPFAM" id="SSF51905">
    <property type="entry name" value="FAD/NAD(P)-binding domain"/>
    <property type="match status" value="1"/>
</dbReference>
<dbReference type="RefSeq" id="WP_066777874.1">
    <property type="nucleotide sequence ID" value="NZ_BMIP01000003.1"/>
</dbReference>
<evidence type="ECO:0000256" key="4">
    <source>
        <dbReference type="ARBA" id="ARBA00023002"/>
    </source>
</evidence>
<reference evidence="7" key="2">
    <citation type="submission" date="2020-09" db="EMBL/GenBank/DDBJ databases">
        <authorList>
            <person name="Sun Q."/>
            <person name="Zhou Y."/>
        </authorList>
    </citation>
    <scope>NUCLEOTIDE SEQUENCE</scope>
    <source>
        <strain evidence="7">CGMCC 1.15360</strain>
    </source>
</reference>
<dbReference type="OrthoDB" id="9806257at2"/>
<dbReference type="InterPro" id="IPR036188">
    <property type="entry name" value="FAD/NAD-bd_sf"/>
</dbReference>
<dbReference type="Pfam" id="PF01266">
    <property type="entry name" value="DAO"/>
    <property type="match status" value="1"/>
</dbReference>
<dbReference type="GO" id="GO:0050660">
    <property type="term" value="F:flavin adenine dinucleotide binding"/>
    <property type="evidence" value="ECO:0007669"/>
    <property type="project" value="InterPro"/>
</dbReference>
<dbReference type="Proteomes" id="UP000612349">
    <property type="component" value="Unassembled WGS sequence"/>
</dbReference>
<keyword evidence="2" id="KW-0285">Flavoprotein</keyword>
<protein>
    <submittedName>
        <fullName evidence="7">N-methyltryptophan oxidase</fullName>
    </submittedName>
</protein>
<proteinExistence type="predicted"/>